<sequence length="107" mass="11613">MGADSAPSPRGVLEGVHGVRLVTHSPFRAENIFQNGEFKPSCEGPGVSVTNQSLVIQRIWQQRPSCLRPIHCNLQGDQNLAETIANVITSLPFIALGLQAPSVFQEH</sequence>
<dbReference type="AlphaFoldDB" id="A0A1D1XPD1"/>
<proteinExistence type="predicted"/>
<protein>
    <submittedName>
        <fullName evidence="1">Protein 4.1</fullName>
    </submittedName>
</protein>
<evidence type="ECO:0000313" key="1">
    <source>
        <dbReference type="EMBL" id="JAT44248.1"/>
    </source>
</evidence>
<accession>A0A1D1XPD1</accession>
<organism evidence="1">
    <name type="scientific">Anthurium amnicola</name>
    <dbReference type="NCBI Taxonomy" id="1678845"/>
    <lineage>
        <taxon>Eukaryota</taxon>
        <taxon>Viridiplantae</taxon>
        <taxon>Streptophyta</taxon>
        <taxon>Embryophyta</taxon>
        <taxon>Tracheophyta</taxon>
        <taxon>Spermatophyta</taxon>
        <taxon>Magnoliopsida</taxon>
        <taxon>Liliopsida</taxon>
        <taxon>Araceae</taxon>
        <taxon>Pothoideae</taxon>
        <taxon>Potheae</taxon>
        <taxon>Anthurium</taxon>
    </lineage>
</organism>
<reference evidence="1" key="1">
    <citation type="submission" date="2015-07" db="EMBL/GenBank/DDBJ databases">
        <title>Transcriptome Assembly of Anthurium amnicola.</title>
        <authorList>
            <person name="Suzuki J."/>
        </authorList>
    </citation>
    <scope>NUCLEOTIDE SEQUENCE</scope>
</reference>
<dbReference type="EMBL" id="GDJX01023688">
    <property type="protein sequence ID" value="JAT44248.1"/>
    <property type="molecule type" value="Transcribed_RNA"/>
</dbReference>
<dbReference type="PANTHER" id="PTHR35100">
    <property type="entry name" value="FOLD PROTEIN"/>
    <property type="match status" value="1"/>
</dbReference>
<gene>
    <name evidence="1" type="primary">EPB41_1</name>
    <name evidence="1" type="ORF">g.62535</name>
</gene>
<dbReference type="PANTHER" id="PTHR35100:SF1">
    <property type="entry name" value="F15H11.13 PROTEIN"/>
    <property type="match status" value="1"/>
</dbReference>
<name>A0A1D1XPD1_9ARAE</name>